<dbReference type="Proteomes" id="UP000233469">
    <property type="component" value="Unassembled WGS sequence"/>
</dbReference>
<dbReference type="EMBL" id="LLXL01008677">
    <property type="protein sequence ID" value="PKK48242.1"/>
    <property type="molecule type" value="Genomic_DNA"/>
</dbReference>
<reference evidence="2 3" key="1">
    <citation type="submission" date="2016-04" db="EMBL/GenBank/DDBJ databases">
        <title>Genome analyses suggest a sexual origin of heterokaryosis in a supposedly ancient asexual fungus.</title>
        <authorList>
            <person name="Ropars J."/>
            <person name="Sedzielewska K."/>
            <person name="Noel J."/>
            <person name="Charron P."/>
            <person name="Farinelli L."/>
            <person name="Marton T."/>
            <person name="Kruger M."/>
            <person name="Pelin A."/>
            <person name="Brachmann A."/>
            <person name="Corradi N."/>
        </authorList>
    </citation>
    <scope>NUCLEOTIDE SEQUENCE [LARGE SCALE GENOMIC DNA]</scope>
    <source>
        <strain evidence="2 3">C2</strain>
    </source>
</reference>
<evidence type="ECO:0000256" key="1">
    <source>
        <dbReference type="SAM" id="MobiDB-lite"/>
    </source>
</evidence>
<organism evidence="2 3">
    <name type="scientific">Rhizophagus irregularis</name>
    <dbReference type="NCBI Taxonomy" id="588596"/>
    <lineage>
        <taxon>Eukaryota</taxon>
        <taxon>Fungi</taxon>
        <taxon>Fungi incertae sedis</taxon>
        <taxon>Mucoromycota</taxon>
        <taxon>Glomeromycotina</taxon>
        <taxon>Glomeromycetes</taxon>
        <taxon>Glomerales</taxon>
        <taxon>Glomeraceae</taxon>
        <taxon>Rhizophagus</taxon>
    </lineage>
</organism>
<reference evidence="2 3" key="2">
    <citation type="submission" date="2017-10" db="EMBL/GenBank/DDBJ databases">
        <title>Extensive intraspecific genome diversity in a model arbuscular mycorrhizal fungus.</title>
        <authorList>
            <person name="Chen E.C.H."/>
            <person name="Morin E."/>
            <person name="Baudet D."/>
            <person name="Noel J."/>
            <person name="Ndikumana S."/>
            <person name="Charron P."/>
            <person name="St-Onge C."/>
            <person name="Giorgi J."/>
            <person name="Grigoriev I.V."/>
            <person name="Roux C."/>
            <person name="Martin F.M."/>
            <person name="Corradi N."/>
        </authorList>
    </citation>
    <scope>NUCLEOTIDE SEQUENCE [LARGE SCALE GENOMIC DNA]</scope>
    <source>
        <strain evidence="2 3">C2</strain>
    </source>
</reference>
<feature type="compositionally biased region" description="Polar residues" evidence="1">
    <location>
        <begin position="133"/>
        <end position="147"/>
    </location>
</feature>
<name>A0A2N1LFS3_9GLOM</name>
<accession>A0A2N1LFS3</accession>
<dbReference type="AlphaFoldDB" id="A0A2N1LFS3"/>
<feature type="compositionally biased region" description="Low complexity" evidence="1">
    <location>
        <begin position="79"/>
        <end position="115"/>
    </location>
</feature>
<gene>
    <name evidence="2" type="ORF">RhiirC2_803572</name>
</gene>
<proteinExistence type="predicted"/>
<evidence type="ECO:0000313" key="2">
    <source>
        <dbReference type="EMBL" id="PKK48242.1"/>
    </source>
</evidence>
<sequence length="184" mass="20254">MDAAMEQTIGFQALCHRCGKLGCAPTSCPLNQRRGHSRTRDPVAALKERFNIGHKPPQQRIPRNNSRSRSRSKSRDRSASAQRFNPDSNRPKNNNQNNQNNYTNPSSSGPAGSSSTAHRRAPSTNRKGKDRSVSFSSNARVPIPDTSSSNALDAALNILNVLKSLQHDVARVESRISNLELNNQ</sequence>
<feature type="region of interest" description="Disordered" evidence="1">
    <location>
        <begin position="48"/>
        <end position="147"/>
    </location>
</feature>
<comment type="caution">
    <text evidence="2">The sequence shown here is derived from an EMBL/GenBank/DDBJ whole genome shotgun (WGS) entry which is preliminary data.</text>
</comment>
<protein>
    <submittedName>
        <fullName evidence="2">Uncharacterized protein</fullName>
    </submittedName>
</protein>
<evidence type="ECO:0000313" key="3">
    <source>
        <dbReference type="Proteomes" id="UP000233469"/>
    </source>
</evidence>
<feature type="non-terminal residue" evidence="2">
    <location>
        <position position="184"/>
    </location>
</feature>
<feature type="compositionally biased region" description="Basic residues" evidence="1">
    <location>
        <begin position="117"/>
        <end position="129"/>
    </location>
</feature>